<reference evidence="5" key="1">
    <citation type="submission" date="2022-11" db="UniProtKB">
        <authorList>
            <consortium name="WormBaseParasite"/>
        </authorList>
    </citation>
    <scope>IDENTIFICATION</scope>
</reference>
<feature type="signal peptide" evidence="2">
    <location>
        <begin position="1"/>
        <end position="25"/>
    </location>
</feature>
<name>A0A914EIE0_9BILA</name>
<feature type="domain" description="Carboxylesterase type B" evidence="3">
    <location>
        <begin position="30"/>
        <end position="102"/>
    </location>
</feature>
<dbReference type="Pfam" id="PF00135">
    <property type="entry name" value="COesterase"/>
    <property type="match status" value="1"/>
</dbReference>
<evidence type="ECO:0000259" key="3">
    <source>
        <dbReference type="Pfam" id="PF00135"/>
    </source>
</evidence>
<dbReference type="InterPro" id="IPR002018">
    <property type="entry name" value="CarbesteraseB"/>
</dbReference>
<dbReference type="SUPFAM" id="SSF53474">
    <property type="entry name" value="alpha/beta-Hydrolases"/>
    <property type="match status" value="1"/>
</dbReference>
<dbReference type="Proteomes" id="UP000887540">
    <property type="component" value="Unplaced"/>
</dbReference>
<dbReference type="WBParaSite" id="ACRNAN_scaffold8593.g19084.t1">
    <property type="protein sequence ID" value="ACRNAN_scaffold8593.g19084.t1"/>
    <property type="gene ID" value="ACRNAN_scaffold8593.g19084"/>
</dbReference>
<comment type="similarity">
    <text evidence="1">Belongs to the type-B carboxylesterase/lipase family.</text>
</comment>
<sequence length="107" mass="12264">MRFRNCITWKHLWIWFMHSFFLASANYGKKTIFTTFGVIRGETIMPEIEDLPAVTQYLGIPYGVAPTGQYRFNMAISAAKWTHQPKDAFRVSPVCVQSGITLLSETE</sequence>
<evidence type="ECO:0000256" key="2">
    <source>
        <dbReference type="SAM" id="SignalP"/>
    </source>
</evidence>
<proteinExistence type="inferred from homology"/>
<evidence type="ECO:0000313" key="4">
    <source>
        <dbReference type="Proteomes" id="UP000887540"/>
    </source>
</evidence>
<feature type="chain" id="PRO_5037663448" evidence="2">
    <location>
        <begin position="26"/>
        <end position="107"/>
    </location>
</feature>
<organism evidence="4 5">
    <name type="scientific">Acrobeloides nanus</name>
    <dbReference type="NCBI Taxonomy" id="290746"/>
    <lineage>
        <taxon>Eukaryota</taxon>
        <taxon>Metazoa</taxon>
        <taxon>Ecdysozoa</taxon>
        <taxon>Nematoda</taxon>
        <taxon>Chromadorea</taxon>
        <taxon>Rhabditida</taxon>
        <taxon>Tylenchina</taxon>
        <taxon>Cephalobomorpha</taxon>
        <taxon>Cephaloboidea</taxon>
        <taxon>Cephalobidae</taxon>
        <taxon>Acrobeloides</taxon>
    </lineage>
</organism>
<accession>A0A914EIE0</accession>
<evidence type="ECO:0000256" key="1">
    <source>
        <dbReference type="ARBA" id="ARBA00005964"/>
    </source>
</evidence>
<dbReference type="Gene3D" id="3.40.50.1820">
    <property type="entry name" value="alpha/beta hydrolase"/>
    <property type="match status" value="1"/>
</dbReference>
<dbReference type="PANTHER" id="PTHR43903">
    <property type="entry name" value="NEUROLIGIN"/>
    <property type="match status" value="1"/>
</dbReference>
<evidence type="ECO:0000313" key="5">
    <source>
        <dbReference type="WBParaSite" id="ACRNAN_scaffold8593.g19084.t1"/>
    </source>
</evidence>
<dbReference type="InterPro" id="IPR051093">
    <property type="entry name" value="Neuroligin/BSAL"/>
</dbReference>
<dbReference type="InterPro" id="IPR029058">
    <property type="entry name" value="AB_hydrolase_fold"/>
</dbReference>
<keyword evidence="4" id="KW-1185">Reference proteome</keyword>
<keyword evidence="2" id="KW-0732">Signal</keyword>
<dbReference type="AlphaFoldDB" id="A0A914EIE0"/>
<protein>
    <submittedName>
        <fullName evidence="5">Carboxylesterase type B domain-containing protein</fullName>
    </submittedName>
</protein>